<accession>A0A1C6T319</accession>
<dbReference type="Pfam" id="PF13378">
    <property type="entry name" value="MR_MLE_C"/>
    <property type="match status" value="1"/>
</dbReference>
<evidence type="ECO:0000313" key="6">
    <source>
        <dbReference type="Proteomes" id="UP000199413"/>
    </source>
</evidence>
<dbReference type="PANTHER" id="PTHR48080:SF4">
    <property type="entry name" value="GLUCARATE DEHYDRATASE"/>
    <property type="match status" value="1"/>
</dbReference>
<dbReference type="SFLD" id="SFLDG00055">
    <property type="entry name" value="glucarate_dehydratase"/>
    <property type="match status" value="1"/>
</dbReference>
<dbReference type="InterPro" id="IPR013341">
    <property type="entry name" value="Mandelate_racemase_N_dom"/>
</dbReference>
<comment type="catalytic activity">
    <reaction evidence="1">
        <text>D-glucarate = 5-dehydro-4-deoxy-D-glucarate + H2O</text>
        <dbReference type="Rhea" id="RHEA:14573"/>
        <dbReference type="ChEBI" id="CHEBI:15377"/>
        <dbReference type="ChEBI" id="CHEBI:30612"/>
        <dbReference type="ChEBI" id="CHEBI:42819"/>
        <dbReference type="EC" id="4.2.1.40"/>
    </reaction>
</comment>
<dbReference type="STRING" id="568872.GA0070624_5488"/>
<organism evidence="5 6">
    <name type="scientific">Micromonospora rhizosphaerae</name>
    <dbReference type="NCBI Taxonomy" id="568872"/>
    <lineage>
        <taxon>Bacteria</taxon>
        <taxon>Bacillati</taxon>
        <taxon>Actinomycetota</taxon>
        <taxon>Actinomycetes</taxon>
        <taxon>Micromonosporales</taxon>
        <taxon>Micromonosporaceae</taxon>
        <taxon>Micromonospora</taxon>
    </lineage>
</organism>
<proteinExistence type="predicted"/>
<dbReference type="SFLD" id="SFLDS00001">
    <property type="entry name" value="Enolase"/>
    <property type="match status" value="1"/>
</dbReference>
<dbReference type="InterPro" id="IPR034593">
    <property type="entry name" value="DgoD-like"/>
</dbReference>
<dbReference type="PANTHER" id="PTHR48080">
    <property type="entry name" value="D-GALACTONATE DEHYDRATASE-RELATED"/>
    <property type="match status" value="1"/>
</dbReference>
<keyword evidence="6" id="KW-1185">Reference proteome</keyword>
<dbReference type="SMART" id="SM00922">
    <property type="entry name" value="MR_MLE"/>
    <property type="match status" value="1"/>
</dbReference>
<sequence>MRITAMTVQVVNIPLTTTWQTSFDRRTGTTRTVVRLETDTGLVGWGETFRGSPTAALIERYRDILIGWNPYELEKLRTRLRMTPFFYGYLGYAAVAGIEMACLDLIGKDTGRSLTELLGGRVRDQVRVSGMVTPGMLPAGTGPASPQALAGAAAELRDQYGFDVLKLKGSSNARKDVALVAAMRERLPDIGLRLDPNAAWSVADSVWAARQLLPLDLEYLEDPCAGMEGMARVRQAVGIPLCTNMCVVRLEDFAPAIRTGAIDVIHGDVHKWGGVGAVRRLAALCDAFGIGMNLHSGGELGISTACHLQLTAATAEIGYAVDSVYYLLADDVIEEPFAVKDGMLPVPTGPGLGVTVDTEKLERYSRLHAIEGDLVW</sequence>
<dbReference type="Proteomes" id="UP000199413">
    <property type="component" value="Unassembled WGS sequence"/>
</dbReference>
<evidence type="ECO:0000256" key="2">
    <source>
        <dbReference type="ARBA" id="ARBA00005183"/>
    </source>
</evidence>
<evidence type="ECO:0000256" key="1">
    <source>
        <dbReference type="ARBA" id="ARBA00001426"/>
    </source>
</evidence>
<dbReference type="InterPro" id="IPR013342">
    <property type="entry name" value="Mandelate_racemase_C"/>
</dbReference>
<evidence type="ECO:0000313" key="5">
    <source>
        <dbReference type="EMBL" id="SCL36206.1"/>
    </source>
</evidence>
<dbReference type="SUPFAM" id="SSF54826">
    <property type="entry name" value="Enolase N-terminal domain-like"/>
    <property type="match status" value="1"/>
</dbReference>
<dbReference type="InterPro" id="IPR029065">
    <property type="entry name" value="Enolase_C-like"/>
</dbReference>
<dbReference type="SUPFAM" id="SSF51604">
    <property type="entry name" value="Enolase C-terminal domain-like"/>
    <property type="match status" value="1"/>
</dbReference>
<dbReference type="OrthoDB" id="9774531at2"/>
<evidence type="ECO:0000256" key="3">
    <source>
        <dbReference type="ARBA" id="ARBA00011973"/>
    </source>
</evidence>
<dbReference type="InterPro" id="IPR036849">
    <property type="entry name" value="Enolase-like_C_sf"/>
</dbReference>
<feature type="domain" description="Mandelate racemase/muconate lactonizing enzyme C-terminal" evidence="4">
    <location>
        <begin position="146"/>
        <end position="240"/>
    </location>
</feature>
<dbReference type="Gene3D" id="3.20.20.120">
    <property type="entry name" value="Enolase-like C-terminal domain"/>
    <property type="match status" value="1"/>
</dbReference>
<dbReference type="RefSeq" id="WP_091345722.1">
    <property type="nucleotide sequence ID" value="NZ_FMHV01000002.1"/>
</dbReference>
<dbReference type="Pfam" id="PF02746">
    <property type="entry name" value="MR_MLE_N"/>
    <property type="match status" value="1"/>
</dbReference>
<dbReference type="InterPro" id="IPR029017">
    <property type="entry name" value="Enolase-like_N"/>
</dbReference>
<dbReference type="GO" id="GO:0008872">
    <property type="term" value="F:glucarate dehydratase activity"/>
    <property type="evidence" value="ECO:0007669"/>
    <property type="project" value="UniProtKB-EC"/>
</dbReference>
<dbReference type="EMBL" id="FMHV01000002">
    <property type="protein sequence ID" value="SCL36206.1"/>
    <property type="molecule type" value="Genomic_DNA"/>
</dbReference>
<name>A0A1C6T319_9ACTN</name>
<reference evidence="6" key="1">
    <citation type="submission" date="2016-06" db="EMBL/GenBank/DDBJ databases">
        <authorList>
            <person name="Varghese N."/>
            <person name="Submissions Spin"/>
        </authorList>
    </citation>
    <scope>NUCLEOTIDE SEQUENCE [LARGE SCALE GENOMIC DNA]</scope>
    <source>
        <strain evidence="6">DSM 45431</strain>
    </source>
</reference>
<evidence type="ECO:0000259" key="4">
    <source>
        <dbReference type="SMART" id="SM00922"/>
    </source>
</evidence>
<comment type="pathway">
    <text evidence="2">Carbohydrate acid metabolism; D-glucarate degradation; 2,5-dioxopentanoate from D-glucarate: step 1/2.</text>
</comment>
<protein>
    <recommendedName>
        <fullName evidence="3">glucarate dehydratase</fullName>
        <ecNumber evidence="3">4.2.1.40</ecNumber>
    </recommendedName>
</protein>
<gene>
    <name evidence="5" type="ORF">GA0070624_5488</name>
</gene>
<dbReference type="EC" id="4.2.1.40" evidence="3"/>
<dbReference type="Gene3D" id="3.30.390.10">
    <property type="entry name" value="Enolase-like, N-terminal domain"/>
    <property type="match status" value="1"/>
</dbReference>
<dbReference type="AlphaFoldDB" id="A0A1C6T319"/>